<protein>
    <submittedName>
        <fullName evidence="1">Uncharacterized protein</fullName>
    </submittedName>
</protein>
<reference evidence="1" key="1">
    <citation type="submission" date="2023-05" db="EMBL/GenBank/DDBJ databases">
        <authorList>
            <consortium name="ELIXIR-Norway"/>
        </authorList>
    </citation>
    <scope>NUCLEOTIDE SEQUENCE</scope>
</reference>
<evidence type="ECO:0000313" key="2">
    <source>
        <dbReference type="Proteomes" id="UP001162501"/>
    </source>
</evidence>
<evidence type="ECO:0000313" key="1">
    <source>
        <dbReference type="EMBL" id="CAI9699897.1"/>
    </source>
</evidence>
<proteinExistence type="predicted"/>
<dbReference type="Proteomes" id="UP001162501">
    <property type="component" value="Chromosome 20"/>
</dbReference>
<sequence>MLSPSDDAHVCTSRQCHGLLKDEFLQQDVDEYGPYLAHVRAETETVVVSKAACALAGLGLGQETESANTGGKEPRSGLNVDSEHLTLPESYFLISKLASAGTFRALKEPLAFLRALELVSSGLCAGRNPQVRRGRVGCSRFGSAPSLGGQPLPSILPTPQVPFQDGGDRMEGSGLEAGAWTNFCRRLDEVSSLRRAGAEERSLLGRPGGAQTQALSLGSAAHLHFAGRGRERRDLGQSEVAERAWPSWESW</sequence>
<dbReference type="EMBL" id="OX596104">
    <property type="protein sequence ID" value="CAI9699897.1"/>
    <property type="molecule type" value="Genomic_DNA"/>
</dbReference>
<gene>
    <name evidence="1" type="ORF">MRATA1EN3_LOCUS11110</name>
</gene>
<organism evidence="1 2">
    <name type="scientific">Rangifer tarandus platyrhynchus</name>
    <name type="common">Svalbard reindeer</name>
    <dbReference type="NCBI Taxonomy" id="3082113"/>
    <lineage>
        <taxon>Eukaryota</taxon>
        <taxon>Metazoa</taxon>
        <taxon>Chordata</taxon>
        <taxon>Craniata</taxon>
        <taxon>Vertebrata</taxon>
        <taxon>Euteleostomi</taxon>
        <taxon>Mammalia</taxon>
        <taxon>Eutheria</taxon>
        <taxon>Laurasiatheria</taxon>
        <taxon>Artiodactyla</taxon>
        <taxon>Ruminantia</taxon>
        <taxon>Pecora</taxon>
        <taxon>Cervidae</taxon>
        <taxon>Odocoileinae</taxon>
        <taxon>Rangifer</taxon>
    </lineage>
</organism>
<accession>A0ACB0EHI4</accession>
<name>A0ACB0EHI4_RANTA</name>